<keyword evidence="2" id="KW-1185">Reference proteome</keyword>
<organism evidence="1 2">
    <name type="scientific">Camellia lanceoleosa</name>
    <dbReference type="NCBI Taxonomy" id="1840588"/>
    <lineage>
        <taxon>Eukaryota</taxon>
        <taxon>Viridiplantae</taxon>
        <taxon>Streptophyta</taxon>
        <taxon>Embryophyta</taxon>
        <taxon>Tracheophyta</taxon>
        <taxon>Spermatophyta</taxon>
        <taxon>Magnoliopsida</taxon>
        <taxon>eudicotyledons</taxon>
        <taxon>Gunneridae</taxon>
        <taxon>Pentapetalae</taxon>
        <taxon>asterids</taxon>
        <taxon>Ericales</taxon>
        <taxon>Theaceae</taxon>
        <taxon>Camellia</taxon>
    </lineage>
</organism>
<sequence>MFLTSSLLYISKLLIPGFASEICTSTRNFSISSLSKSKSFVCLCCLAQSQYTLEGTCLLCYKKSICKSLGICRVCSASARRRLYSSSSSSSKSMGLCMIRLLHNLMVLKEINDCEDC</sequence>
<dbReference type="Proteomes" id="UP001060215">
    <property type="component" value="Chromosome 9"/>
</dbReference>
<proteinExistence type="predicted"/>
<accession>A0ACC0GRU4</accession>
<reference evidence="1 2" key="1">
    <citation type="journal article" date="2022" name="Plant J.">
        <title>Chromosome-level genome of Camellia lanceoleosa provides a valuable resource for understanding genome evolution and self-incompatibility.</title>
        <authorList>
            <person name="Gong W."/>
            <person name="Xiao S."/>
            <person name="Wang L."/>
            <person name="Liao Z."/>
            <person name="Chang Y."/>
            <person name="Mo W."/>
            <person name="Hu G."/>
            <person name="Li W."/>
            <person name="Zhao G."/>
            <person name="Zhu H."/>
            <person name="Hu X."/>
            <person name="Ji K."/>
            <person name="Xiang X."/>
            <person name="Song Q."/>
            <person name="Yuan D."/>
            <person name="Jin S."/>
            <person name="Zhang L."/>
        </authorList>
    </citation>
    <scope>NUCLEOTIDE SEQUENCE [LARGE SCALE GENOMIC DNA]</scope>
    <source>
        <strain evidence="1">SQ_2022a</strain>
    </source>
</reference>
<name>A0ACC0GRU4_9ERIC</name>
<evidence type="ECO:0000313" key="1">
    <source>
        <dbReference type="EMBL" id="KAI8003353.1"/>
    </source>
</evidence>
<dbReference type="EMBL" id="CM045766">
    <property type="protein sequence ID" value="KAI8003353.1"/>
    <property type="molecule type" value="Genomic_DNA"/>
</dbReference>
<protein>
    <submittedName>
        <fullName evidence="1">Uncharacterized protein</fullName>
    </submittedName>
</protein>
<evidence type="ECO:0000313" key="2">
    <source>
        <dbReference type="Proteomes" id="UP001060215"/>
    </source>
</evidence>
<gene>
    <name evidence="1" type="ORF">LOK49_LG08G00477</name>
</gene>
<comment type="caution">
    <text evidence="1">The sequence shown here is derived from an EMBL/GenBank/DDBJ whole genome shotgun (WGS) entry which is preliminary data.</text>
</comment>